<dbReference type="GO" id="GO:0009742">
    <property type="term" value="P:brassinosteroid mediated signaling pathway"/>
    <property type="evidence" value="ECO:0007669"/>
    <property type="project" value="InterPro"/>
</dbReference>
<dbReference type="Gene3D" id="3.30.200.20">
    <property type="entry name" value="Phosphorylase Kinase, domain 1"/>
    <property type="match status" value="1"/>
</dbReference>
<evidence type="ECO:0000256" key="9">
    <source>
        <dbReference type="ARBA" id="ARBA00022840"/>
    </source>
</evidence>
<keyword evidence="5" id="KW-0808">Transferase</keyword>
<dbReference type="InterPro" id="IPR001245">
    <property type="entry name" value="Ser-Thr/Tyr_kinase_cat_dom"/>
</dbReference>
<keyword evidence="8 15" id="KW-0418">Kinase</keyword>
<sequence>MGSRVSKLSSCCGRSQFKGAVLEALDPESEEKGDGGYNLLAFQEYSFEQLRLATSGFAAENIVSEHGEKAPNVVYKGKLDAQRKIAVKRFNRSAWPDPRQFLEEAKSVGQLRSHRLVNLLGCCYDGEERLLVAEYMPKDTLAKHLFHWETQPMKWPMRLRVVLYLAEALEYCTNKGRPLYHDLNAYRVLFDDDCNPRLSCFGLMKNSRDGKSYSTNLAFTPPEYLRTGRVTPESVIYSFGTLLLDVLSGKHIPPSHALDLIRDRNFHMLTDSCLEGQFSNEDGTELVRLASRCLQYEQRERPNLKSLVVALTPLQKEEEVASYVLMDMPRAGVSSVDSISLSPLGEACLRMDLTAVHEILDQIGYKDDEGTANELSFQMWTDQMQETLNSKKKGDAAFRHKDFSNAIDCYSQFIDVGTMVSPTIFARRCLSYLMSDMPQQALNDAVQALVVSPTWATAFYLQAAALFALGMENEAREALKDGSALDTKKK</sequence>
<keyword evidence="9" id="KW-0067">ATP-binding</keyword>
<dbReference type="SUPFAM" id="SSF56112">
    <property type="entry name" value="Protein kinase-like (PK-like)"/>
    <property type="match status" value="1"/>
</dbReference>
<dbReference type="FunFam" id="1.10.510.10:FF:000069">
    <property type="entry name" value="probable serine/threonine-protein kinase At5g41260"/>
    <property type="match status" value="1"/>
</dbReference>
<keyword evidence="6" id="KW-0519">Myristate</keyword>
<organism evidence="15 16">
    <name type="scientific">Iris pallida</name>
    <name type="common">Sweet iris</name>
    <dbReference type="NCBI Taxonomy" id="29817"/>
    <lineage>
        <taxon>Eukaryota</taxon>
        <taxon>Viridiplantae</taxon>
        <taxon>Streptophyta</taxon>
        <taxon>Embryophyta</taxon>
        <taxon>Tracheophyta</taxon>
        <taxon>Spermatophyta</taxon>
        <taxon>Magnoliopsida</taxon>
        <taxon>Liliopsida</taxon>
        <taxon>Asparagales</taxon>
        <taxon>Iridaceae</taxon>
        <taxon>Iridoideae</taxon>
        <taxon>Irideae</taxon>
        <taxon>Iris</taxon>
    </lineage>
</organism>
<keyword evidence="4" id="KW-0723">Serine/threonine-protein kinase</keyword>
<comment type="catalytic activity">
    <reaction evidence="13">
        <text>L-seryl-[protein] + ATP = O-phospho-L-seryl-[protein] + ADP + H(+)</text>
        <dbReference type="Rhea" id="RHEA:17989"/>
        <dbReference type="Rhea" id="RHEA-COMP:9863"/>
        <dbReference type="Rhea" id="RHEA-COMP:11604"/>
        <dbReference type="ChEBI" id="CHEBI:15378"/>
        <dbReference type="ChEBI" id="CHEBI:29999"/>
        <dbReference type="ChEBI" id="CHEBI:30616"/>
        <dbReference type="ChEBI" id="CHEBI:83421"/>
        <dbReference type="ChEBI" id="CHEBI:456216"/>
        <dbReference type="EC" id="2.7.11.1"/>
    </reaction>
</comment>
<comment type="catalytic activity">
    <reaction evidence="12">
        <text>L-threonyl-[protein] + ATP = O-phospho-L-threonyl-[protein] + ADP + H(+)</text>
        <dbReference type="Rhea" id="RHEA:46608"/>
        <dbReference type="Rhea" id="RHEA-COMP:11060"/>
        <dbReference type="Rhea" id="RHEA-COMP:11605"/>
        <dbReference type="ChEBI" id="CHEBI:15378"/>
        <dbReference type="ChEBI" id="CHEBI:30013"/>
        <dbReference type="ChEBI" id="CHEBI:30616"/>
        <dbReference type="ChEBI" id="CHEBI:61977"/>
        <dbReference type="ChEBI" id="CHEBI:456216"/>
        <dbReference type="EC" id="2.7.11.1"/>
    </reaction>
</comment>
<evidence type="ECO:0000256" key="3">
    <source>
        <dbReference type="ARBA" id="ARBA00022475"/>
    </source>
</evidence>
<dbReference type="Proteomes" id="UP001140949">
    <property type="component" value="Unassembled WGS sequence"/>
</dbReference>
<dbReference type="Pfam" id="PF07714">
    <property type="entry name" value="PK_Tyr_Ser-Thr"/>
    <property type="match status" value="1"/>
</dbReference>
<dbReference type="PROSITE" id="PS50011">
    <property type="entry name" value="PROTEIN_KINASE_DOM"/>
    <property type="match status" value="1"/>
</dbReference>
<keyword evidence="3" id="KW-1003">Cell membrane</keyword>
<evidence type="ECO:0000313" key="16">
    <source>
        <dbReference type="Proteomes" id="UP001140949"/>
    </source>
</evidence>
<evidence type="ECO:0000256" key="8">
    <source>
        <dbReference type="ARBA" id="ARBA00022777"/>
    </source>
</evidence>
<keyword evidence="11" id="KW-0449">Lipoprotein</keyword>
<evidence type="ECO:0000256" key="2">
    <source>
        <dbReference type="ARBA" id="ARBA00012513"/>
    </source>
</evidence>
<evidence type="ECO:0000256" key="11">
    <source>
        <dbReference type="ARBA" id="ARBA00023288"/>
    </source>
</evidence>
<feature type="domain" description="Protein kinase" evidence="14">
    <location>
        <begin position="60"/>
        <end position="315"/>
    </location>
</feature>
<keyword evidence="16" id="KW-1185">Reference proteome</keyword>
<dbReference type="InterPro" id="IPR011009">
    <property type="entry name" value="Kinase-like_dom_sf"/>
</dbReference>
<evidence type="ECO:0000313" key="15">
    <source>
        <dbReference type="EMBL" id="KAJ6825100.1"/>
    </source>
</evidence>
<dbReference type="Gene3D" id="1.25.40.10">
    <property type="entry name" value="Tetratricopeptide repeat domain"/>
    <property type="match status" value="1"/>
</dbReference>
<evidence type="ECO:0000256" key="1">
    <source>
        <dbReference type="ARBA" id="ARBA00004193"/>
    </source>
</evidence>
<dbReference type="InterPro" id="IPR000719">
    <property type="entry name" value="Prot_kinase_dom"/>
</dbReference>
<proteinExistence type="predicted"/>
<dbReference type="InterPro" id="IPR045845">
    <property type="entry name" value="BSK"/>
</dbReference>
<dbReference type="Gene3D" id="1.10.510.10">
    <property type="entry name" value="Transferase(Phosphotransferase) domain 1"/>
    <property type="match status" value="1"/>
</dbReference>
<dbReference type="GO" id="GO:0004674">
    <property type="term" value="F:protein serine/threonine kinase activity"/>
    <property type="evidence" value="ECO:0007669"/>
    <property type="project" value="UniProtKB-KW"/>
</dbReference>
<dbReference type="EC" id="2.7.11.1" evidence="2"/>
<dbReference type="FunFam" id="1.25.40.10:FF:000016">
    <property type="entry name" value="probable serine/threonine-protein kinase At4g35230"/>
    <property type="match status" value="1"/>
</dbReference>
<dbReference type="EMBL" id="JANAVB010021796">
    <property type="protein sequence ID" value="KAJ6825100.1"/>
    <property type="molecule type" value="Genomic_DNA"/>
</dbReference>
<evidence type="ECO:0000256" key="13">
    <source>
        <dbReference type="ARBA" id="ARBA00048679"/>
    </source>
</evidence>
<evidence type="ECO:0000256" key="6">
    <source>
        <dbReference type="ARBA" id="ARBA00022707"/>
    </source>
</evidence>
<reference evidence="15" key="2">
    <citation type="submission" date="2023-04" db="EMBL/GenBank/DDBJ databases">
        <authorList>
            <person name="Bruccoleri R.E."/>
            <person name="Oakeley E.J."/>
            <person name="Faust A.-M."/>
            <person name="Dessus-Babus S."/>
            <person name="Altorfer M."/>
            <person name="Burckhardt D."/>
            <person name="Oertli M."/>
            <person name="Naumann U."/>
            <person name="Petersen F."/>
            <person name="Wong J."/>
        </authorList>
    </citation>
    <scope>NUCLEOTIDE SEQUENCE</scope>
    <source>
        <strain evidence="15">GSM-AAB239-AS_SAM_17_03QT</strain>
        <tissue evidence="15">Leaf</tissue>
    </source>
</reference>
<evidence type="ECO:0000256" key="10">
    <source>
        <dbReference type="ARBA" id="ARBA00023136"/>
    </source>
</evidence>
<keyword evidence="7" id="KW-0547">Nucleotide-binding</keyword>
<gene>
    <name evidence="15" type="ORF">M6B38_378545</name>
</gene>
<evidence type="ECO:0000259" key="14">
    <source>
        <dbReference type="PROSITE" id="PS50011"/>
    </source>
</evidence>
<protein>
    <recommendedName>
        <fullName evidence="2">non-specific serine/threonine protein kinase</fullName>
        <ecNumber evidence="2">2.7.11.1</ecNumber>
    </recommendedName>
</protein>
<dbReference type="PANTHER" id="PTHR45863">
    <property type="entry name" value="SERINE/THREONINE-PROTEIN KINASE BSK5"/>
    <property type="match status" value="1"/>
</dbReference>
<evidence type="ECO:0000256" key="12">
    <source>
        <dbReference type="ARBA" id="ARBA00047899"/>
    </source>
</evidence>
<keyword evidence="10" id="KW-0472">Membrane</keyword>
<comment type="subcellular location">
    <subcellularLocation>
        <location evidence="1">Cell membrane</location>
        <topology evidence="1">Lipid-anchor</topology>
    </subcellularLocation>
</comment>
<dbReference type="AlphaFoldDB" id="A0AAX6G8W4"/>
<dbReference type="PANTHER" id="PTHR45863:SF47">
    <property type="entry name" value="SERINE_THREONINE-PROTEIN KINASE BSK3"/>
    <property type="match status" value="1"/>
</dbReference>
<dbReference type="GO" id="GO:0005524">
    <property type="term" value="F:ATP binding"/>
    <property type="evidence" value="ECO:0007669"/>
    <property type="project" value="UniProtKB-KW"/>
</dbReference>
<dbReference type="SUPFAM" id="SSF48452">
    <property type="entry name" value="TPR-like"/>
    <property type="match status" value="1"/>
</dbReference>
<dbReference type="FunFam" id="3.30.200.20:FF:000154">
    <property type="entry name" value="probable serine/threonine-protein kinase At4g35230"/>
    <property type="match status" value="1"/>
</dbReference>
<name>A0AAX6G8W4_IRIPA</name>
<evidence type="ECO:0000256" key="5">
    <source>
        <dbReference type="ARBA" id="ARBA00022679"/>
    </source>
</evidence>
<accession>A0AAX6G8W4</accession>
<comment type="caution">
    <text evidence="15">The sequence shown here is derived from an EMBL/GenBank/DDBJ whole genome shotgun (WGS) entry which is preliminary data.</text>
</comment>
<dbReference type="Pfam" id="PF25575">
    <property type="entry name" value="TPR_BSK1_C"/>
    <property type="match status" value="1"/>
</dbReference>
<dbReference type="InterPro" id="IPR058209">
    <property type="entry name" value="TPR_BSK1_C"/>
</dbReference>
<evidence type="ECO:0000256" key="7">
    <source>
        <dbReference type="ARBA" id="ARBA00022741"/>
    </source>
</evidence>
<dbReference type="GO" id="GO:0005886">
    <property type="term" value="C:plasma membrane"/>
    <property type="evidence" value="ECO:0007669"/>
    <property type="project" value="UniProtKB-SubCell"/>
</dbReference>
<evidence type="ECO:0000256" key="4">
    <source>
        <dbReference type="ARBA" id="ARBA00022527"/>
    </source>
</evidence>
<reference evidence="15" key="1">
    <citation type="journal article" date="2023" name="GigaByte">
        <title>Genome assembly of the bearded iris, Iris pallida Lam.</title>
        <authorList>
            <person name="Bruccoleri R.E."/>
            <person name="Oakeley E.J."/>
            <person name="Faust A.M.E."/>
            <person name="Altorfer M."/>
            <person name="Dessus-Babus S."/>
            <person name="Burckhardt D."/>
            <person name="Oertli M."/>
            <person name="Naumann U."/>
            <person name="Petersen F."/>
            <person name="Wong J."/>
        </authorList>
    </citation>
    <scope>NUCLEOTIDE SEQUENCE</scope>
    <source>
        <strain evidence="15">GSM-AAB239-AS_SAM_17_03QT</strain>
    </source>
</reference>
<dbReference type="InterPro" id="IPR011990">
    <property type="entry name" value="TPR-like_helical_dom_sf"/>
</dbReference>